<dbReference type="InterPro" id="IPR011011">
    <property type="entry name" value="Znf_FYVE_PHD"/>
</dbReference>
<evidence type="ECO:0000313" key="3">
    <source>
        <dbReference type="EnsemblMetazoa" id="G6050.1:cds"/>
    </source>
</evidence>
<feature type="compositionally biased region" description="Basic and acidic residues" evidence="1">
    <location>
        <begin position="140"/>
        <end position="161"/>
    </location>
</feature>
<evidence type="ECO:0000259" key="2">
    <source>
        <dbReference type="Pfam" id="PF03184"/>
    </source>
</evidence>
<dbReference type="Gene3D" id="3.30.40.10">
    <property type="entry name" value="Zinc/RING finger domain, C3HC4 (zinc finger)"/>
    <property type="match status" value="1"/>
</dbReference>
<dbReference type="Proteomes" id="UP000005408">
    <property type="component" value="Unassembled WGS sequence"/>
</dbReference>
<dbReference type="AlphaFoldDB" id="A0A8W8NJF4"/>
<reference evidence="3" key="1">
    <citation type="submission" date="2022-08" db="UniProtKB">
        <authorList>
            <consortium name="EnsemblMetazoa"/>
        </authorList>
    </citation>
    <scope>IDENTIFICATION</scope>
    <source>
        <strain evidence="3">05x7-T-G4-1.051#20</strain>
    </source>
</reference>
<sequence length="272" mass="31949">MFTLTGVPRDWLFGTSPNGYMDGELFYKWFESVFLPNVHKCPALLVLDNRESDLTLKLLQRAKTENVELYRLPPHTTHVTQPLNAALFKHLKSKFSDIAFNLGYARKDDWQGKICTRLEIITQLAQKEADEEEKKKKKEERRERPENKRKEAERKREEKSLKQCRKRKSTEDEEYLPVLERPKRRIIKPKKFADQLVEDPEVTFDETPDTTLCFFCSSHEAPSTSTSDRVVDGWFSCDICDDWYHCVCQGFKNDEDFGVIPPVCQSCARWEE</sequence>
<evidence type="ECO:0000256" key="1">
    <source>
        <dbReference type="SAM" id="MobiDB-lite"/>
    </source>
</evidence>
<feature type="domain" description="DDE-1" evidence="2">
    <location>
        <begin position="9"/>
        <end position="101"/>
    </location>
</feature>
<organism evidence="3 4">
    <name type="scientific">Magallana gigas</name>
    <name type="common">Pacific oyster</name>
    <name type="synonym">Crassostrea gigas</name>
    <dbReference type="NCBI Taxonomy" id="29159"/>
    <lineage>
        <taxon>Eukaryota</taxon>
        <taxon>Metazoa</taxon>
        <taxon>Spiralia</taxon>
        <taxon>Lophotrochozoa</taxon>
        <taxon>Mollusca</taxon>
        <taxon>Bivalvia</taxon>
        <taxon>Autobranchia</taxon>
        <taxon>Pteriomorphia</taxon>
        <taxon>Ostreida</taxon>
        <taxon>Ostreoidea</taxon>
        <taxon>Ostreidae</taxon>
        <taxon>Magallana</taxon>
    </lineage>
</organism>
<dbReference type="InterPro" id="IPR013083">
    <property type="entry name" value="Znf_RING/FYVE/PHD"/>
</dbReference>
<evidence type="ECO:0000313" key="4">
    <source>
        <dbReference type="Proteomes" id="UP000005408"/>
    </source>
</evidence>
<protein>
    <recommendedName>
        <fullName evidence="2">DDE-1 domain-containing protein</fullName>
    </recommendedName>
</protein>
<name>A0A8W8NJF4_MAGGI</name>
<dbReference type="SUPFAM" id="SSF57903">
    <property type="entry name" value="FYVE/PHD zinc finger"/>
    <property type="match status" value="1"/>
</dbReference>
<dbReference type="Pfam" id="PF03184">
    <property type="entry name" value="DDE_1"/>
    <property type="match status" value="1"/>
</dbReference>
<keyword evidence="4" id="KW-1185">Reference proteome</keyword>
<dbReference type="EnsemblMetazoa" id="G6050.1">
    <property type="protein sequence ID" value="G6050.1:cds"/>
    <property type="gene ID" value="G6050"/>
</dbReference>
<dbReference type="InterPro" id="IPR004875">
    <property type="entry name" value="DDE_SF_endonuclease_dom"/>
</dbReference>
<dbReference type="GO" id="GO:0003676">
    <property type="term" value="F:nucleic acid binding"/>
    <property type="evidence" value="ECO:0007669"/>
    <property type="project" value="InterPro"/>
</dbReference>
<proteinExistence type="predicted"/>
<accession>A0A8W8NJF4</accession>
<feature type="region of interest" description="Disordered" evidence="1">
    <location>
        <begin position="129"/>
        <end position="165"/>
    </location>
</feature>